<dbReference type="AlphaFoldDB" id="A0A7V9A747"/>
<evidence type="ECO:0000313" key="3">
    <source>
        <dbReference type="EMBL" id="MBA2115055.1"/>
    </source>
</evidence>
<dbReference type="InterPro" id="IPR011446">
    <property type="entry name" value="BBP7"/>
</dbReference>
<evidence type="ECO:0000256" key="2">
    <source>
        <dbReference type="SAM" id="SignalP"/>
    </source>
</evidence>
<evidence type="ECO:0000313" key="4">
    <source>
        <dbReference type="Proteomes" id="UP000551616"/>
    </source>
</evidence>
<dbReference type="Proteomes" id="UP000551616">
    <property type="component" value="Unassembled WGS sequence"/>
</dbReference>
<dbReference type="EMBL" id="JABRWO010000005">
    <property type="protein sequence ID" value="MBA2115055.1"/>
    <property type="molecule type" value="Genomic_DNA"/>
</dbReference>
<accession>A0A7V9A747</accession>
<keyword evidence="4" id="KW-1185">Reference proteome</keyword>
<dbReference type="Pfam" id="PF07585">
    <property type="entry name" value="BBP7"/>
    <property type="match status" value="1"/>
</dbReference>
<sequence length="493" mass="52233">MKLNYSTLAFSIVAVVLGSGRSYAQEGYAPMGSPYPAGAPAPYNPAGMPPAGMQPGYPPQAMMGAPGPMGAPGQMPGPMGPMPGPGPGPMMGGPAPYAHMAAANAHGQMNPGMQYGGPADGSMYEPAGDYVQYENVTGAACDDGCALPPRAYGSFDTLVVWRQGGNYPPILTTSDPADLGVLGAASTRVLFGDGYETGDAGLGGRITLGLWLDDYQNWSVGGRFLALEEEGANYSTNSNEFSTLAFPFFNTNTGMQDSVVVALPGTGTNAADNTTVSLNNENTVYMGDFFVTKHIYTNHGNRWDFVTGYSYAKVEDRFGINAQYTVQDLAPPGGLATGDMVALSDNFSATNEFHGGQFGLIAEFQDGPFSWRALGKISVGGMKQEATISGQSTVNGAFRNNAGIYTNSANEGSYTRDQFAYIPEVNVDMIYAYNCNLDFKIGANFVYFSDVVTGATMINTNVQPGALPTDPQFSFIEQDFWIVGMTLGMEYHY</sequence>
<gene>
    <name evidence="3" type="ORF">HOV93_22270</name>
</gene>
<feature type="signal peptide" evidence="2">
    <location>
        <begin position="1"/>
        <end position="24"/>
    </location>
</feature>
<feature type="compositionally biased region" description="Low complexity" evidence="1">
    <location>
        <begin position="59"/>
        <end position="77"/>
    </location>
</feature>
<dbReference type="RefSeq" id="WP_207396505.1">
    <property type="nucleotide sequence ID" value="NZ_JABRWO010000005.1"/>
</dbReference>
<name>A0A7V9A747_9BACT</name>
<feature type="region of interest" description="Disordered" evidence="1">
    <location>
        <begin position="59"/>
        <end position="87"/>
    </location>
</feature>
<organism evidence="3 4">
    <name type="scientific">Bremerella alba</name>
    <dbReference type="NCBI Taxonomy" id="980252"/>
    <lineage>
        <taxon>Bacteria</taxon>
        <taxon>Pseudomonadati</taxon>
        <taxon>Planctomycetota</taxon>
        <taxon>Planctomycetia</taxon>
        <taxon>Pirellulales</taxon>
        <taxon>Pirellulaceae</taxon>
        <taxon>Bremerella</taxon>
    </lineage>
</organism>
<feature type="compositionally biased region" description="Pro residues" evidence="1">
    <location>
        <begin position="78"/>
        <end position="87"/>
    </location>
</feature>
<proteinExistence type="predicted"/>
<evidence type="ECO:0000256" key="1">
    <source>
        <dbReference type="SAM" id="MobiDB-lite"/>
    </source>
</evidence>
<keyword evidence="2" id="KW-0732">Signal</keyword>
<comment type="caution">
    <text evidence="3">The sequence shown here is derived from an EMBL/GenBank/DDBJ whole genome shotgun (WGS) entry which is preliminary data.</text>
</comment>
<reference evidence="3 4" key="1">
    <citation type="submission" date="2020-05" db="EMBL/GenBank/DDBJ databases">
        <title>Bremerella alba sp. nov., a novel planctomycete isolated from the surface of the macroalga Fucus spiralis.</title>
        <authorList>
            <person name="Godinho O."/>
            <person name="Botelho R."/>
            <person name="Albuquerque L."/>
            <person name="Wiegand S."/>
            <person name="Da Costa M.S."/>
            <person name="Lobo-Da-Cunha A."/>
            <person name="Jogler C."/>
            <person name="Lage O.M."/>
        </authorList>
    </citation>
    <scope>NUCLEOTIDE SEQUENCE [LARGE SCALE GENOMIC DNA]</scope>
    <source>
        <strain evidence="3 4">FF15</strain>
    </source>
</reference>
<protein>
    <submittedName>
        <fullName evidence="3">Uncharacterized protein</fullName>
    </submittedName>
</protein>
<feature type="chain" id="PRO_5030868570" evidence="2">
    <location>
        <begin position="25"/>
        <end position="493"/>
    </location>
</feature>